<dbReference type="EMBL" id="JBAWKB010000002">
    <property type="protein sequence ID" value="MFH6771904.1"/>
    <property type="molecule type" value="Genomic_DNA"/>
</dbReference>
<keyword evidence="3" id="KW-1185">Reference proteome</keyword>
<dbReference type="RefSeq" id="WP_344741127.1">
    <property type="nucleotide sequence ID" value="NZ_BAABAY010000002.1"/>
</dbReference>
<evidence type="ECO:0000313" key="3">
    <source>
        <dbReference type="Proteomes" id="UP001610100"/>
    </source>
</evidence>
<dbReference type="Gene3D" id="3.30.70.20">
    <property type="match status" value="1"/>
</dbReference>
<evidence type="ECO:0000313" key="2">
    <source>
        <dbReference type="EMBL" id="MFH6771904.1"/>
    </source>
</evidence>
<organism evidence="2 3">
    <name type="scientific">Gaetbulibacter aestuarii</name>
    <dbReference type="NCBI Taxonomy" id="1502358"/>
    <lineage>
        <taxon>Bacteria</taxon>
        <taxon>Pseudomonadati</taxon>
        <taxon>Bacteroidota</taxon>
        <taxon>Flavobacteriia</taxon>
        <taxon>Flavobacteriales</taxon>
        <taxon>Flavobacteriaceae</taxon>
        <taxon>Gaetbulibacter</taxon>
    </lineage>
</organism>
<feature type="domain" description="Divergent 4Fe-4S mono-cluster" evidence="1">
    <location>
        <begin position="9"/>
        <end position="69"/>
    </location>
</feature>
<dbReference type="Proteomes" id="UP001610100">
    <property type="component" value="Unassembled WGS sequence"/>
</dbReference>
<evidence type="ECO:0000259" key="1">
    <source>
        <dbReference type="Pfam" id="PF06902"/>
    </source>
</evidence>
<dbReference type="InterPro" id="IPR010693">
    <property type="entry name" value="Divergent_4Fe-4S_mono-cluster"/>
</dbReference>
<accession>A0ABW7MYK6</accession>
<proteinExistence type="predicted"/>
<comment type="caution">
    <text evidence="2">The sequence shown here is derived from an EMBL/GenBank/DDBJ whole genome shotgun (WGS) entry which is preliminary data.</text>
</comment>
<dbReference type="Pfam" id="PF06902">
    <property type="entry name" value="Fer4_19"/>
    <property type="match status" value="1"/>
</dbReference>
<protein>
    <submittedName>
        <fullName evidence="2">(4Fe-4S)-binding protein</fullName>
    </submittedName>
</protein>
<sequence>MANFKNEFSNDELTVSFNPSLCTQCGKCARELSDVFSYNVIPWINLENGDKKAIIKQVKRCPSGALSYRLNIKMKAS</sequence>
<gene>
    <name evidence="2" type="ORF">V8G58_08165</name>
</gene>
<dbReference type="SUPFAM" id="SSF54862">
    <property type="entry name" value="4Fe-4S ferredoxins"/>
    <property type="match status" value="1"/>
</dbReference>
<name>A0ABW7MYK6_9FLAO</name>
<reference evidence="2 3" key="1">
    <citation type="submission" date="2024-02" db="EMBL/GenBank/DDBJ databases">
        <title>A Gaetbulibacter species isolated from tidal flats and genomic insights of their niches.</title>
        <authorList>
            <person name="Ye Y."/>
        </authorList>
    </citation>
    <scope>NUCLEOTIDE SEQUENCE [LARGE SCALE GENOMIC DNA]</scope>
    <source>
        <strain evidence="2 3">KYW382</strain>
    </source>
</reference>